<dbReference type="AlphaFoldDB" id="D8QZV6"/>
<dbReference type="InterPro" id="IPR008932">
    <property type="entry name" value="Ribosomal_bL12_oligo"/>
</dbReference>
<evidence type="ECO:0000256" key="4">
    <source>
        <dbReference type="ARBA" id="ARBA00022640"/>
    </source>
</evidence>
<dbReference type="CDD" id="cd00387">
    <property type="entry name" value="Ribosomal_L7_L12"/>
    <property type="match status" value="1"/>
</dbReference>
<evidence type="ECO:0000256" key="1">
    <source>
        <dbReference type="ARBA" id="ARBA00004229"/>
    </source>
</evidence>
<dbReference type="HAMAP" id="MF_00368">
    <property type="entry name" value="Ribosomal_bL12"/>
    <property type="match status" value="1"/>
</dbReference>
<keyword evidence="4" id="KW-0934">Plastid</keyword>
<dbReference type="eggNOG" id="KOG1715">
    <property type="taxonomic scope" value="Eukaryota"/>
</dbReference>
<keyword evidence="12" id="KW-1185">Reference proteome</keyword>
<dbReference type="GO" id="GO:0009507">
    <property type="term" value="C:chloroplast"/>
    <property type="evidence" value="ECO:0007669"/>
    <property type="project" value="UniProtKB-SubCell"/>
</dbReference>
<evidence type="ECO:0000313" key="12">
    <source>
        <dbReference type="Proteomes" id="UP000001514"/>
    </source>
</evidence>
<dbReference type="GO" id="GO:0005840">
    <property type="term" value="C:ribosome"/>
    <property type="evidence" value="ECO:0007669"/>
    <property type="project" value="UniProtKB-KW"/>
</dbReference>
<keyword evidence="7" id="KW-0687">Ribonucleoprotein</keyword>
<keyword evidence="5" id="KW-0809">Transit peptide</keyword>
<dbReference type="InterPro" id="IPR013823">
    <property type="entry name" value="Ribosomal_bL12_C"/>
</dbReference>
<comment type="subcellular location">
    <subcellularLocation>
        <location evidence="1">Plastid</location>
        <location evidence="1">Chloroplast</location>
    </subcellularLocation>
</comment>
<dbReference type="HOGENOM" id="CLU_086499_3_0_1"/>
<dbReference type="EMBL" id="GL377714">
    <property type="protein sequence ID" value="EFJ05774.1"/>
    <property type="molecule type" value="Genomic_DNA"/>
</dbReference>
<dbReference type="SUPFAM" id="SSF48300">
    <property type="entry name" value="Ribosomal protein L7/12, oligomerisation (N-terminal) domain"/>
    <property type="match status" value="1"/>
</dbReference>
<dbReference type="GO" id="GO:0006412">
    <property type="term" value="P:translation"/>
    <property type="evidence" value="ECO:0000318"/>
    <property type="project" value="GO_Central"/>
</dbReference>
<dbReference type="OrthoDB" id="250175at2759"/>
<reference evidence="11 12" key="1">
    <citation type="journal article" date="2011" name="Science">
        <title>The Selaginella genome identifies genetic changes associated with the evolution of vascular plants.</title>
        <authorList>
            <person name="Banks J.A."/>
            <person name="Nishiyama T."/>
            <person name="Hasebe M."/>
            <person name="Bowman J.L."/>
            <person name="Gribskov M."/>
            <person name="dePamphilis C."/>
            <person name="Albert V.A."/>
            <person name="Aono N."/>
            <person name="Aoyama T."/>
            <person name="Ambrose B.A."/>
            <person name="Ashton N.W."/>
            <person name="Axtell M.J."/>
            <person name="Barker E."/>
            <person name="Barker M.S."/>
            <person name="Bennetzen J.L."/>
            <person name="Bonawitz N.D."/>
            <person name="Chapple C."/>
            <person name="Cheng C."/>
            <person name="Correa L.G."/>
            <person name="Dacre M."/>
            <person name="DeBarry J."/>
            <person name="Dreyer I."/>
            <person name="Elias M."/>
            <person name="Engstrom E.M."/>
            <person name="Estelle M."/>
            <person name="Feng L."/>
            <person name="Finet C."/>
            <person name="Floyd S.K."/>
            <person name="Frommer W.B."/>
            <person name="Fujita T."/>
            <person name="Gramzow L."/>
            <person name="Gutensohn M."/>
            <person name="Harholt J."/>
            <person name="Hattori M."/>
            <person name="Heyl A."/>
            <person name="Hirai T."/>
            <person name="Hiwatashi Y."/>
            <person name="Ishikawa M."/>
            <person name="Iwata M."/>
            <person name="Karol K.G."/>
            <person name="Koehler B."/>
            <person name="Kolukisaoglu U."/>
            <person name="Kubo M."/>
            <person name="Kurata T."/>
            <person name="Lalonde S."/>
            <person name="Li K."/>
            <person name="Li Y."/>
            <person name="Litt A."/>
            <person name="Lyons E."/>
            <person name="Manning G."/>
            <person name="Maruyama T."/>
            <person name="Michael T.P."/>
            <person name="Mikami K."/>
            <person name="Miyazaki S."/>
            <person name="Morinaga S."/>
            <person name="Murata T."/>
            <person name="Mueller-Roeber B."/>
            <person name="Nelson D.R."/>
            <person name="Obara M."/>
            <person name="Oguri Y."/>
            <person name="Olmstead R.G."/>
            <person name="Onodera N."/>
            <person name="Petersen B.L."/>
            <person name="Pils B."/>
            <person name="Prigge M."/>
            <person name="Rensing S.A."/>
            <person name="Riano-Pachon D.M."/>
            <person name="Roberts A.W."/>
            <person name="Sato Y."/>
            <person name="Scheller H.V."/>
            <person name="Schulz B."/>
            <person name="Schulz C."/>
            <person name="Shakirov E.V."/>
            <person name="Shibagaki N."/>
            <person name="Shinohara N."/>
            <person name="Shippen D.E."/>
            <person name="Soerensen I."/>
            <person name="Sotooka R."/>
            <person name="Sugimoto N."/>
            <person name="Sugita M."/>
            <person name="Sumikawa N."/>
            <person name="Tanurdzic M."/>
            <person name="Theissen G."/>
            <person name="Ulvskov P."/>
            <person name="Wakazuki S."/>
            <person name="Weng J.K."/>
            <person name="Willats W.W."/>
            <person name="Wipf D."/>
            <person name="Wolf P.G."/>
            <person name="Yang L."/>
            <person name="Zimmer A.D."/>
            <person name="Zhu Q."/>
            <person name="Mitros T."/>
            <person name="Hellsten U."/>
            <person name="Loque D."/>
            <person name="Otillar R."/>
            <person name="Salamov A."/>
            <person name="Schmutz J."/>
            <person name="Shapiro H."/>
            <person name="Lindquist E."/>
            <person name="Lucas S."/>
            <person name="Rokhsar D."/>
            <person name="Grigoriev I.V."/>
        </authorList>
    </citation>
    <scope>NUCLEOTIDE SEQUENCE [LARGE SCALE GENOMIC DNA]</scope>
</reference>
<dbReference type="GO" id="GO:0003729">
    <property type="term" value="F:mRNA binding"/>
    <property type="evidence" value="ECO:0000318"/>
    <property type="project" value="GO_Central"/>
</dbReference>
<evidence type="ECO:0000256" key="6">
    <source>
        <dbReference type="ARBA" id="ARBA00022980"/>
    </source>
</evidence>
<dbReference type="Pfam" id="PF16320">
    <property type="entry name" value="Ribosomal_L12_N"/>
    <property type="match status" value="1"/>
</dbReference>
<keyword evidence="6" id="KW-0689">Ribosomal protein</keyword>
<dbReference type="SUPFAM" id="SSF54736">
    <property type="entry name" value="ClpS-like"/>
    <property type="match status" value="1"/>
</dbReference>
<feature type="domain" description="Large ribosomal subunit protein bL12 C-terminal" evidence="8">
    <location>
        <begin position="59"/>
        <end position="122"/>
    </location>
</feature>
<comment type="similarity">
    <text evidence="2">Belongs to the bacterial ribosomal protein bL12 family.</text>
</comment>
<dbReference type="Gene3D" id="1.20.5.710">
    <property type="entry name" value="Single helix bin"/>
    <property type="match status" value="1"/>
</dbReference>
<evidence type="ECO:0008006" key="13">
    <source>
        <dbReference type="Google" id="ProtNLM"/>
    </source>
</evidence>
<evidence type="ECO:0000256" key="3">
    <source>
        <dbReference type="ARBA" id="ARBA00022528"/>
    </source>
</evidence>
<sequence length="122" mass="12886">LDKLVDEVKNLTLEQARQLVERLETELGVSAATFAAPVAMAGGAAPAEAAPVVEEKTEFDLLIDEVPSNARIAVIKAIRAITNLGLKEAKDLIEGLPKKIKEGVAKDDAEDAQKQLEAAGAK</sequence>
<dbReference type="NCBIfam" id="TIGR00855">
    <property type="entry name" value="L12"/>
    <property type="match status" value="1"/>
</dbReference>
<dbReference type="InParanoid" id="D8QZV6"/>
<evidence type="ECO:0000313" key="11">
    <source>
        <dbReference type="EMBL" id="EFJ34862.1"/>
    </source>
</evidence>
<evidence type="ECO:0000259" key="8">
    <source>
        <dbReference type="Pfam" id="PF00542"/>
    </source>
</evidence>
<dbReference type="OMA" id="LEDKWGV"/>
<dbReference type="Proteomes" id="UP000001514">
    <property type="component" value="Unassembled WGS sequence"/>
</dbReference>
<dbReference type="KEGG" id="smo:SELMODRAFT_7808"/>
<dbReference type="Gene3D" id="3.30.1390.10">
    <property type="match status" value="1"/>
</dbReference>
<evidence type="ECO:0000256" key="2">
    <source>
        <dbReference type="ARBA" id="ARBA00007197"/>
    </source>
</evidence>
<evidence type="ECO:0000256" key="7">
    <source>
        <dbReference type="ARBA" id="ARBA00023274"/>
    </source>
</evidence>
<accession>D8QZV6</accession>
<dbReference type="GO" id="GO:0003735">
    <property type="term" value="F:structural constituent of ribosome"/>
    <property type="evidence" value="ECO:0000318"/>
    <property type="project" value="GO_Central"/>
</dbReference>
<feature type="domain" description="Large ribosomal subunit protein bL12 oligomerization" evidence="9">
    <location>
        <begin position="2"/>
        <end position="50"/>
    </location>
</feature>
<gene>
    <name evidence="11" type="ORF">SELMODRAFT_28777</name>
    <name evidence="10" type="ORF">SELMODRAFT_7808</name>
</gene>
<dbReference type="GO" id="GO:1990904">
    <property type="term" value="C:ribonucleoprotein complex"/>
    <property type="evidence" value="ECO:0007669"/>
    <property type="project" value="UniProtKB-KW"/>
</dbReference>
<dbReference type="PANTHER" id="PTHR45987">
    <property type="entry name" value="39S RIBOSOMAL PROTEIN L12"/>
    <property type="match status" value="1"/>
</dbReference>
<name>D8QZV6_SELML</name>
<evidence type="ECO:0000256" key="5">
    <source>
        <dbReference type="ARBA" id="ARBA00022946"/>
    </source>
</evidence>
<evidence type="ECO:0000313" key="10">
    <source>
        <dbReference type="EMBL" id="EFJ05774.1"/>
    </source>
</evidence>
<protein>
    <recommendedName>
        <fullName evidence="13">50S ribosomal protein L7/L12</fullName>
    </recommendedName>
</protein>
<dbReference type="Pfam" id="PF00542">
    <property type="entry name" value="Ribosomal_L12"/>
    <property type="match status" value="1"/>
</dbReference>
<evidence type="ECO:0000259" key="9">
    <source>
        <dbReference type="Pfam" id="PF16320"/>
    </source>
</evidence>
<dbReference type="EMBL" id="GL377569">
    <property type="protein sequence ID" value="EFJ34862.1"/>
    <property type="molecule type" value="Genomic_DNA"/>
</dbReference>
<dbReference type="InterPro" id="IPR014719">
    <property type="entry name" value="Ribosomal_bL12_C/ClpS-like"/>
</dbReference>
<dbReference type="PANTHER" id="PTHR45987:SF26">
    <property type="entry name" value="LARGE RIBOSOMAL SUBUNIT PROTEIN BL12CX-RELATED"/>
    <property type="match status" value="1"/>
</dbReference>
<dbReference type="FunFam" id="3.30.1390.10:FF:000001">
    <property type="entry name" value="50S ribosomal protein L7/L12"/>
    <property type="match status" value="1"/>
</dbReference>
<dbReference type="InterPro" id="IPR000206">
    <property type="entry name" value="Ribosomal_bL12"/>
</dbReference>
<dbReference type="FunCoup" id="D8QZV6">
    <property type="interactions" value="1300"/>
</dbReference>
<organism evidence="12">
    <name type="scientific">Selaginella moellendorffii</name>
    <name type="common">Spikemoss</name>
    <dbReference type="NCBI Taxonomy" id="88036"/>
    <lineage>
        <taxon>Eukaryota</taxon>
        <taxon>Viridiplantae</taxon>
        <taxon>Streptophyta</taxon>
        <taxon>Embryophyta</taxon>
        <taxon>Tracheophyta</taxon>
        <taxon>Lycopodiopsida</taxon>
        <taxon>Selaginellales</taxon>
        <taxon>Selaginellaceae</taxon>
        <taxon>Selaginella</taxon>
    </lineage>
</organism>
<dbReference type="STRING" id="88036.D8QZV6"/>
<feature type="non-terminal residue" evidence="11">
    <location>
        <position position="122"/>
    </location>
</feature>
<dbReference type="KEGG" id="smo:SELMODRAFT_28777"/>
<feature type="non-terminal residue" evidence="11">
    <location>
        <position position="1"/>
    </location>
</feature>
<proteinExistence type="inferred from homology"/>
<keyword evidence="3" id="KW-0150">Chloroplast</keyword>
<dbReference type="InterPro" id="IPR036235">
    <property type="entry name" value="Ribosomal_bL12_oligo_N_sf"/>
</dbReference>